<organism evidence="10 11">
    <name type="scientific">Aliikangiella marina</name>
    <dbReference type="NCBI Taxonomy" id="1712262"/>
    <lineage>
        <taxon>Bacteria</taxon>
        <taxon>Pseudomonadati</taxon>
        <taxon>Pseudomonadota</taxon>
        <taxon>Gammaproteobacteria</taxon>
        <taxon>Oceanospirillales</taxon>
        <taxon>Pleioneaceae</taxon>
        <taxon>Aliikangiella</taxon>
    </lineage>
</organism>
<dbReference type="Pfam" id="PF01479">
    <property type="entry name" value="S4"/>
    <property type="match status" value="1"/>
</dbReference>
<keyword evidence="3 8" id="KW-0413">Isomerase</keyword>
<evidence type="ECO:0000313" key="10">
    <source>
        <dbReference type="EMBL" id="TQV77571.1"/>
    </source>
</evidence>
<dbReference type="EC" id="5.4.99.-" evidence="8"/>
<dbReference type="PANTHER" id="PTHR21600">
    <property type="entry name" value="MITOCHONDRIAL RNA PSEUDOURIDINE SYNTHASE"/>
    <property type="match status" value="1"/>
</dbReference>
<evidence type="ECO:0000256" key="8">
    <source>
        <dbReference type="RuleBase" id="RU362028"/>
    </source>
</evidence>
<evidence type="ECO:0000256" key="5">
    <source>
        <dbReference type="ARBA" id="ARBA00056072"/>
    </source>
</evidence>
<dbReference type="InterPro" id="IPR006224">
    <property type="entry name" value="PsdUridine_synth_RluA-like_CS"/>
</dbReference>
<comment type="function">
    <text evidence="5">Responsible for synthesis of pseudouridine from uracil at positions 1911, 1915 and 1917 in 23S ribosomal RNA.</text>
</comment>
<evidence type="ECO:0000313" key="11">
    <source>
        <dbReference type="Proteomes" id="UP000317839"/>
    </source>
</evidence>
<dbReference type="NCBIfam" id="TIGR00005">
    <property type="entry name" value="rluA_subfam"/>
    <property type="match status" value="1"/>
</dbReference>
<keyword evidence="11" id="KW-1185">Reference proteome</keyword>
<reference evidence="10 11" key="1">
    <citation type="submission" date="2019-06" db="EMBL/GenBank/DDBJ databases">
        <title>Draft genome of Aliikangiella marina GYP-15.</title>
        <authorList>
            <person name="Wang G."/>
        </authorList>
    </citation>
    <scope>NUCLEOTIDE SEQUENCE [LARGE SCALE GENOMIC DNA]</scope>
    <source>
        <strain evidence="10 11">GYP-15</strain>
    </source>
</reference>
<dbReference type="InterPro" id="IPR036986">
    <property type="entry name" value="S4_RNA-bd_sf"/>
</dbReference>
<comment type="caution">
    <text evidence="10">The sequence shown here is derived from an EMBL/GenBank/DDBJ whole genome shotgun (WGS) entry which is preliminary data.</text>
</comment>
<dbReference type="SUPFAM" id="SSF55120">
    <property type="entry name" value="Pseudouridine synthase"/>
    <property type="match status" value="1"/>
</dbReference>
<dbReference type="SUPFAM" id="SSF55174">
    <property type="entry name" value="Alpha-L RNA-binding motif"/>
    <property type="match status" value="1"/>
</dbReference>
<dbReference type="InterPro" id="IPR020103">
    <property type="entry name" value="PsdUridine_synth_cat_dom_sf"/>
</dbReference>
<evidence type="ECO:0000256" key="2">
    <source>
        <dbReference type="ARBA" id="ARBA00022884"/>
    </source>
</evidence>
<dbReference type="Proteomes" id="UP000317839">
    <property type="component" value="Unassembled WGS sequence"/>
</dbReference>
<dbReference type="InterPro" id="IPR050188">
    <property type="entry name" value="RluA_PseudoU_synthase"/>
</dbReference>
<feature type="active site" evidence="6">
    <location>
        <position position="131"/>
    </location>
</feature>
<dbReference type="NCBIfam" id="NF008385">
    <property type="entry name" value="PRK11180.1"/>
    <property type="match status" value="1"/>
</dbReference>
<dbReference type="CDD" id="cd02869">
    <property type="entry name" value="PseudoU_synth_RluA_like"/>
    <property type="match status" value="1"/>
</dbReference>
<dbReference type="GO" id="GO:0003723">
    <property type="term" value="F:RNA binding"/>
    <property type="evidence" value="ECO:0007669"/>
    <property type="project" value="UniProtKB-KW"/>
</dbReference>
<evidence type="ECO:0000259" key="9">
    <source>
        <dbReference type="SMART" id="SM00363"/>
    </source>
</evidence>
<dbReference type="CDD" id="cd00165">
    <property type="entry name" value="S4"/>
    <property type="match status" value="1"/>
</dbReference>
<evidence type="ECO:0000256" key="7">
    <source>
        <dbReference type="PROSITE-ProRule" id="PRU00182"/>
    </source>
</evidence>
<gene>
    <name evidence="10" type="primary">rluD</name>
    <name evidence="10" type="ORF">FLL45_03415</name>
</gene>
<proteinExistence type="inferred from homology"/>
<dbReference type="InterPro" id="IPR006145">
    <property type="entry name" value="PsdUridine_synth_RsuA/RluA"/>
</dbReference>
<dbReference type="GO" id="GO:0160140">
    <property type="term" value="F:23S rRNA pseudouridine(1911/1915/1917) synthase activity"/>
    <property type="evidence" value="ECO:0007669"/>
    <property type="project" value="UniProtKB-EC"/>
</dbReference>
<comment type="catalytic activity">
    <reaction evidence="8">
        <text>a uridine in RNA = a pseudouridine in RNA</text>
        <dbReference type="Rhea" id="RHEA:48348"/>
        <dbReference type="Rhea" id="RHEA-COMP:12068"/>
        <dbReference type="Rhea" id="RHEA-COMP:12069"/>
        <dbReference type="ChEBI" id="CHEBI:65314"/>
        <dbReference type="ChEBI" id="CHEBI:65315"/>
    </reaction>
</comment>
<evidence type="ECO:0000256" key="3">
    <source>
        <dbReference type="ARBA" id="ARBA00023235"/>
    </source>
</evidence>
<dbReference type="PANTHER" id="PTHR21600:SF44">
    <property type="entry name" value="RIBOSOMAL LARGE SUBUNIT PSEUDOURIDINE SYNTHASE D"/>
    <property type="match status" value="1"/>
</dbReference>
<comment type="catalytic activity">
    <reaction evidence="4">
        <text>uridine(1911/1915/1917) in 23S rRNA = pseudouridine(1911/1915/1917) in 23S rRNA</text>
        <dbReference type="Rhea" id="RHEA:42524"/>
        <dbReference type="Rhea" id="RHEA-COMP:10097"/>
        <dbReference type="Rhea" id="RHEA-COMP:10098"/>
        <dbReference type="ChEBI" id="CHEBI:65314"/>
        <dbReference type="ChEBI" id="CHEBI:65315"/>
        <dbReference type="EC" id="5.4.99.23"/>
    </reaction>
</comment>
<dbReference type="OrthoDB" id="9807829at2"/>
<dbReference type="InterPro" id="IPR006225">
    <property type="entry name" value="PsdUridine_synth_RluC/D"/>
</dbReference>
<dbReference type="Gene3D" id="3.10.290.10">
    <property type="entry name" value="RNA-binding S4 domain"/>
    <property type="match status" value="1"/>
</dbReference>
<protein>
    <recommendedName>
        <fullName evidence="8">Pseudouridine synthase</fullName>
        <ecNumber evidence="8">5.4.99.-</ecNumber>
    </recommendedName>
</protein>
<dbReference type="AlphaFoldDB" id="A0A545TK79"/>
<evidence type="ECO:0000256" key="1">
    <source>
        <dbReference type="ARBA" id="ARBA00010876"/>
    </source>
</evidence>
<evidence type="ECO:0000256" key="6">
    <source>
        <dbReference type="PIRSR" id="PIRSR606225-1"/>
    </source>
</evidence>
<dbReference type="Gene3D" id="3.30.2350.10">
    <property type="entry name" value="Pseudouridine synthase"/>
    <property type="match status" value="1"/>
</dbReference>
<sequence length="312" mass="35385">MEVDDIHAGERLDKVLAAYFPDLSRSRLQAWIKNGQVKVDEVVANKPKHKILGGEMLQVETTLEDQGEWQATDISLNVHYEDEHLAIINKPVGLVVHPAPGHYTDTLVNGLLYRYPELRKLARAGIVHRLDKDTSGILVVAKTAEAHNHLVSQLQEREFHREYLALVHGEIVAGDTIDLPIGRHPVSRKKMAVVEHGKEAVTHYRIAEKFKDFTLVQVKLETGRTHQIRVHFSYLKHPLVGDPVYCVKNLKPKGMSESFTNILDNFRRQALHAKILGLTHPASGEWMQWECDIPQDMVELMDAIRVHDAAKS</sequence>
<comment type="similarity">
    <text evidence="1 8">Belongs to the pseudouridine synthase RluA family.</text>
</comment>
<dbReference type="EMBL" id="VIKR01000001">
    <property type="protein sequence ID" value="TQV77571.1"/>
    <property type="molecule type" value="Genomic_DNA"/>
</dbReference>
<dbReference type="Pfam" id="PF00849">
    <property type="entry name" value="PseudoU_synth_2"/>
    <property type="match status" value="1"/>
</dbReference>
<dbReference type="PROSITE" id="PS50889">
    <property type="entry name" value="S4"/>
    <property type="match status" value="1"/>
</dbReference>
<dbReference type="InterPro" id="IPR002942">
    <property type="entry name" value="S4_RNA-bd"/>
</dbReference>
<keyword evidence="2 7" id="KW-0694">RNA-binding</keyword>
<dbReference type="GO" id="GO:0000455">
    <property type="term" value="P:enzyme-directed rRNA pseudouridine synthesis"/>
    <property type="evidence" value="ECO:0007669"/>
    <property type="project" value="UniProtKB-ARBA"/>
</dbReference>
<feature type="domain" description="RNA-binding S4" evidence="9">
    <location>
        <begin position="10"/>
        <end position="68"/>
    </location>
</feature>
<dbReference type="SMART" id="SM00363">
    <property type="entry name" value="S4"/>
    <property type="match status" value="1"/>
</dbReference>
<name>A0A545TK79_9GAMM</name>
<accession>A0A545TK79</accession>
<evidence type="ECO:0000256" key="4">
    <source>
        <dbReference type="ARBA" id="ARBA00036882"/>
    </source>
</evidence>
<dbReference type="PROSITE" id="PS01129">
    <property type="entry name" value="PSI_RLU"/>
    <property type="match status" value="1"/>
</dbReference>
<dbReference type="FunFam" id="3.30.2350.10:FF:000006">
    <property type="entry name" value="Pseudouridine synthase"/>
    <property type="match status" value="1"/>
</dbReference>